<dbReference type="RefSeq" id="WP_002653728.1">
    <property type="nucleotide sequence ID" value="NZ_CH672376.1"/>
</dbReference>
<accession>A3ZPQ8</accession>
<proteinExistence type="predicted"/>
<reference evidence="1 2" key="1">
    <citation type="submission" date="2006-02" db="EMBL/GenBank/DDBJ databases">
        <authorList>
            <person name="Amann R."/>
            <person name="Ferriera S."/>
            <person name="Johnson J."/>
            <person name="Kravitz S."/>
            <person name="Halpern A."/>
            <person name="Remington K."/>
            <person name="Beeson K."/>
            <person name="Tran B."/>
            <person name="Rogers Y.-H."/>
            <person name="Friedman R."/>
            <person name="Venter J.C."/>
        </authorList>
    </citation>
    <scope>NUCLEOTIDE SEQUENCE [LARGE SCALE GENOMIC DNA]</scope>
    <source>
        <strain evidence="1 2">DSM 3645</strain>
    </source>
</reference>
<evidence type="ECO:0000313" key="1">
    <source>
        <dbReference type="EMBL" id="EAQ81736.1"/>
    </source>
</evidence>
<sequence>MALKNIYQLYALSSGQTRPSPCYVYAADESTARSKLAARLPDAEIQDNVFEYSGANGFTLGILAGEGERKMVLGTYFTTVIQRERLKLEDVLTKADLAEIQADI</sequence>
<dbReference type="STRING" id="314230.DSM3645_29182"/>
<gene>
    <name evidence="1" type="ORF">DSM3645_29182</name>
</gene>
<evidence type="ECO:0000313" key="2">
    <source>
        <dbReference type="Proteomes" id="UP000004358"/>
    </source>
</evidence>
<name>A3ZPQ8_9BACT</name>
<dbReference type="HOGENOM" id="CLU_2244733_0_0_0"/>
<organism evidence="1 2">
    <name type="scientific">Blastopirellula marina DSM 3645</name>
    <dbReference type="NCBI Taxonomy" id="314230"/>
    <lineage>
        <taxon>Bacteria</taxon>
        <taxon>Pseudomonadati</taxon>
        <taxon>Planctomycetota</taxon>
        <taxon>Planctomycetia</taxon>
        <taxon>Pirellulales</taxon>
        <taxon>Pirellulaceae</taxon>
        <taxon>Blastopirellula</taxon>
    </lineage>
</organism>
<dbReference type="EMBL" id="AANZ01000004">
    <property type="protein sequence ID" value="EAQ81736.1"/>
    <property type="molecule type" value="Genomic_DNA"/>
</dbReference>
<comment type="caution">
    <text evidence="1">The sequence shown here is derived from an EMBL/GenBank/DDBJ whole genome shotgun (WGS) entry which is preliminary data.</text>
</comment>
<dbReference type="AlphaFoldDB" id="A3ZPQ8"/>
<protein>
    <submittedName>
        <fullName evidence="1">Uncharacterized protein</fullName>
    </submittedName>
</protein>
<dbReference type="Proteomes" id="UP000004358">
    <property type="component" value="Unassembled WGS sequence"/>
</dbReference>